<protein>
    <submittedName>
        <fullName evidence="1">Uncharacterized protein</fullName>
    </submittedName>
</protein>
<evidence type="ECO:0000313" key="1">
    <source>
        <dbReference type="EMBL" id="CAG7822505.1"/>
    </source>
</evidence>
<proteinExistence type="predicted"/>
<comment type="caution">
    <text evidence="1">The sequence shown here is derived from an EMBL/GenBank/DDBJ whole genome shotgun (WGS) entry which is preliminary data.</text>
</comment>
<keyword evidence="2" id="KW-1185">Reference proteome</keyword>
<name>A0A8J2KZX5_9HEXA</name>
<evidence type="ECO:0000313" key="2">
    <source>
        <dbReference type="Proteomes" id="UP000708208"/>
    </source>
</evidence>
<dbReference type="EMBL" id="CAJVCH010526553">
    <property type="protein sequence ID" value="CAG7822505.1"/>
    <property type="molecule type" value="Genomic_DNA"/>
</dbReference>
<gene>
    <name evidence="1" type="ORF">AFUS01_LOCUS32774</name>
</gene>
<sequence>MDGIRAEEKCEYYRSQLYRRFTPSVQLLMQKAESSCSKKCIDYESGVPEKPVPIELNMEDPIPIACADEYQNVDIQNHRMCGDKASKLSSSGSKWPS</sequence>
<reference evidence="1" key="1">
    <citation type="submission" date="2021-06" db="EMBL/GenBank/DDBJ databases">
        <authorList>
            <person name="Hodson N. C."/>
            <person name="Mongue J. A."/>
            <person name="Jaron S. K."/>
        </authorList>
    </citation>
    <scope>NUCLEOTIDE SEQUENCE</scope>
</reference>
<feature type="non-terminal residue" evidence="1">
    <location>
        <position position="1"/>
    </location>
</feature>
<organism evidence="1 2">
    <name type="scientific">Allacma fusca</name>
    <dbReference type="NCBI Taxonomy" id="39272"/>
    <lineage>
        <taxon>Eukaryota</taxon>
        <taxon>Metazoa</taxon>
        <taxon>Ecdysozoa</taxon>
        <taxon>Arthropoda</taxon>
        <taxon>Hexapoda</taxon>
        <taxon>Collembola</taxon>
        <taxon>Symphypleona</taxon>
        <taxon>Sminthuridae</taxon>
        <taxon>Allacma</taxon>
    </lineage>
</organism>
<dbReference type="AlphaFoldDB" id="A0A8J2KZX5"/>
<dbReference type="Proteomes" id="UP000708208">
    <property type="component" value="Unassembled WGS sequence"/>
</dbReference>
<accession>A0A8J2KZX5</accession>